<reference evidence="2" key="2">
    <citation type="journal article" date="2015" name="Fish Shellfish Immunol.">
        <title>Early steps in the European eel (Anguilla anguilla)-Vibrio vulnificus interaction in the gills: Role of the RtxA13 toxin.</title>
        <authorList>
            <person name="Callol A."/>
            <person name="Pajuelo D."/>
            <person name="Ebbesson L."/>
            <person name="Teles M."/>
            <person name="MacKenzie S."/>
            <person name="Amaro C."/>
        </authorList>
    </citation>
    <scope>NUCLEOTIDE SEQUENCE</scope>
</reference>
<organism evidence="2">
    <name type="scientific">Anguilla anguilla</name>
    <name type="common">European freshwater eel</name>
    <name type="synonym">Muraena anguilla</name>
    <dbReference type="NCBI Taxonomy" id="7936"/>
    <lineage>
        <taxon>Eukaryota</taxon>
        <taxon>Metazoa</taxon>
        <taxon>Chordata</taxon>
        <taxon>Craniata</taxon>
        <taxon>Vertebrata</taxon>
        <taxon>Euteleostomi</taxon>
        <taxon>Actinopterygii</taxon>
        <taxon>Neopterygii</taxon>
        <taxon>Teleostei</taxon>
        <taxon>Anguilliformes</taxon>
        <taxon>Anguillidae</taxon>
        <taxon>Anguilla</taxon>
    </lineage>
</organism>
<feature type="region of interest" description="Disordered" evidence="1">
    <location>
        <begin position="1"/>
        <end position="23"/>
    </location>
</feature>
<dbReference type="EMBL" id="GBXM01034115">
    <property type="protein sequence ID" value="JAH74462.1"/>
    <property type="molecule type" value="Transcribed_RNA"/>
</dbReference>
<reference evidence="2" key="1">
    <citation type="submission" date="2014-11" db="EMBL/GenBank/DDBJ databases">
        <authorList>
            <person name="Amaro Gonzalez C."/>
        </authorList>
    </citation>
    <scope>NUCLEOTIDE SEQUENCE</scope>
</reference>
<feature type="compositionally biased region" description="Gly residues" evidence="1">
    <location>
        <begin position="14"/>
        <end position="23"/>
    </location>
</feature>
<sequence length="23" mass="2421">MRFFFPAITEGRPSTGGGQSCCA</sequence>
<name>A0A0E9V8U8_ANGAN</name>
<proteinExistence type="predicted"/>
<protein>
    <submittedName>
        <fullName evidence="2">Uncharacterized protein</fullName>
    </submittedName>
</protein>
<accession>A0A0E9V8U8</accession>
<dbReference type="AlphaFoldDB" id="A0A0E9V8U8"/>
<evidence type="ECO:0000256" key="1">
    <source>
        <dbReference type="SAM" id="MobiDB-lite"/>
    </source>
</evidence>
<evidence type="ECO:0000313" key="2">
    <source>
        <dbReference type="EMBL" id="JAH74462.1"/>
    </source>
</evidence>